<feature type="transmembrane region" description="Helical" evidence="6">
    <location>
        <begin position="304"/>
        <end position="329"/>
    </location>
</feature>
<evidence type="ECO:0000256" key="5">
    <source>
        <dbReference type="ARBA" id="ARBA00023136"/>
    </source>
</evidence>
<feature type="transmembrane region" description="Helical" evidence="6">
    <location>
        <begin position="341"/>
        <end position="362"/>
    </location>
</feature>
<dbReference type="InterPro" id="IPR050833">
    <property type="entry name" value="Poly_Biosynth_Transport"/>
</dbReference>
<feature type="transmembrane region" description="Helical" evidence="6">
    <location>
        <begin position="428"/>
        <end position="449"/>
    </location>
</feature>
<dbReference type="AlphaFoldDB" id="A0A0A2M569"/>
<feature type="transmembrane region" description="Helical" evidence="6">
    <location>
        <begin position="223"/>
        <end position="244"/>
    </location>
</feature>
<sequence>MSEKENTYKNIIKSTSIFGIVQLSNLLISVVRHKFFAVIVGPAGYGIFSLIYSSFDLVKQGSGFGIEITGVKKITESTEKKDKDKVAAILIKLSIVTGIVGMLILMMLSYKISFWAFGDGQKTVVIVMISIAVFFRQLIGAQTAVMQGSGKLKYLAKTNLLGNFYSLLFTLPLFYFFKIDAILPSILLSAIISFIISYIYYNKMDIDKYPISFKKSFREGKDILYFGGLMSINGFLPILSNYIIQLFINSNNGVVQVGLFNVGQLLINSYVGIIFTAMTMEYYPRLVSFNKNNEKESSAVNQQAIISILIIVPVIVLFTEFMPLIIKILLTKKFEGSVPMLSWMILAMYFKAVSFCMGYVIIARADSAVFMKTSIIFNTIYVLLCIVGYNIGGLQGLGLGFMVYYIIHCIAMYAISKLRYKLVFEKSFYKLFSFGLILCTVLLAVNIYAEPITKHIIILLLLTICATFSYTEINKRVNIKALVTNYIAKKRR</sequence>
<evidence type="ECO:0000256" key="3">
    <source>
        <dbReference type="ARBA" id="ARBA00022692"/>
    </source>
</evidence>
<accession>A0A0A2M569</accession>
<dbReference type="PANTHER" id="PTHR30250:SF11">
    <property type="entry name" value="O-ANTIGEN TRANSPORTER-RELATED"/>
    <property type="match status" value="1"/>
</dbReference>
<keyword evidence="8" id="KW-1185">Reference proteome</keyword>
<keyword evidence="2" id="KW-1003">Cell membrane</keyword>
<evidence type="ECO:0000256" key="6">
    <source>
        <dbReference type="SAM" id="Phobius"/>
    </source>
</evidence>
<keyword evidence="5 6" id="KW-0472">Membrane</keyword>
<dbReference type="GO" id="GO:0005886">
    <property type="term" value="C:plasma membrane"/>
    <property type="evidence" value="ECO:0007669"/>
    <property type="project" value="UniProtKB-SubCell"/>
</dbReference>
<evidence type="ECO:0000256" key="2">
    <source>
        <dbReference type="ARBA" id="ARBA00022475"/>
    </source>
</evidence>
<feature type="transmembrane region" description="Helical" evidence="6">
    <location>
        <begin position="160"/>
        <end position="177"/>
    </location>
</feature>
<feature type="transmembrane region" description="Helical" evidence="6">
    <location>
        <begin position="397"/>
        <end position="416"/>
    </location>
</feature>
<gene>
    <name evidence="7" type="ORF">Q765_04690</name>
</gene>
<feature type="transmembrane region" description="Helical" evidence="6">
    <location>
        <begin position="264"/>
        <end position="283"/>
    </location>
</feature>
<organism evidence="7 8">
    <name type="scientific">Flavobacterium rivuli WB 3.3-2 = DSM 21788</name>
    <dbReference type="NCBI Taxonomy" id="1121895"/>
    <lineage>
        <taxon>Bacteria</taxon>
        <taxon>Pseudomonadati</taxon>
        <taxon>Bacteroidota</taxon>
        <taxon>Flavobacteriia</taxon>
        <taxon>Flavobacteriales</taxon>
        <taxon>Flavobacteriaceae</taxon>
        <taxon>Flavobacterium</taxon>
    </lineage>
</organism>
<feature type="transmembrane region" description="Helical" evidence="6">
    <location>
        <begin position="89"/>
        <end position="110"/>
    </location>
</feature>
<dbReference type="Pfam" id="PF13440">
    <property type="entry name" value="Polysacc_synt_3"/>
    <property type="match status" value="1"/>
</dbReference>
<feature type="transmembrane region" description="Helical" evidence="6">
    <location>
        <begin position="122"/>
        <end position="139"/>
    </location>
</feature>
<keyword evidence="3 6" id="KW-0812">Transmembrane</keyword>
<dbReference type="eggNOG" id="COG2244">
    <property type="taxonomic scope" value="Bacteria"/>
</dbReference>
<dbReference type="PANTHER" id="PTHR30250">
    <property type="entry name" value="PST FAMILY PREDICTED COLANIC ACID TRANSPORTER"/>
    <property type="match status" value="1"/>
</dbReference>
<evidence type="ECO:0008006" key="9">
    <source>
        <dbReference type="Google" id="ProtNLM"/>
    </source>
</evidence>
<evidence type="ECO:0000313" key="7">
    <source>
        <dbReference type="EMBL" id="KGO87792.1"/>
    </source>
</evidence>
<feature type="transmembrane region" description="Helical" evidence="6">
    <location>
        <begin position="369"/>
        <end position="391"/>
    </location>
</feature>
<protein>
    <recommendedName>
        <fullName evidence="9">Polysaccharide biosynthesis protein</fullName>
    </recommendedName>
</protein>
<dbReference type="Proteomes" id="UP000030152">
    <property type="component" value="Unassembled WGS sequence"/>
</dbReference>
<dbReference type="RefSeq" id="WP_020212736.1">
    <property type="nucleotide sequence ID" value="NZ_JRLX01000003.1"/>
</dbReference>
<keyword evidence="4 6" id="KW-1133">Transmembrane helix</keyword>
<name>A0A0A2M569_9FLAO</name>
<comment type="subcellular location">
    <subcellularLocation>
        <location evidence="1">Cell membrane</location>
        <topology evidence="1">Multi-pass membrane protein</topology>
    </subcellularLocation>
</comment>
<proteinExistence type="predicted"/>
<evidence type="ECO:0000313" key="8">
    <source>
        <dbReference type="Proteomes" id="UP000030152"/>
    </source>
</evidence>
<evidence type="ECO:0000256" key="4">
    <source>
        <dbReference type="ARBA" id="ARBA00022989"/>
    </source>
</evidence>
<dbReference type="EMBL" id="JRLX01000003">
    <property type="protein sequence ID" value="KGO87792.1"/>
    <property type="molecule type" value="Genomic_DNA"/>
</dbReference>
<feature type="transmembrane region" description="Helical" evidence="6">
    <location>
        <begin position="455"/>
        <end position="473"/>
    </location>
</feature>
<comment type="caution">
    <text evidence="7">The sequence shown here is derived from an EMBL/GenBank/DDBJ whole genome shotgun (WGS) entry which is preliminary data.</text>
</comment>
<reference evidence="7 8" key="1">
    <citation type="submission" date="2013-09" db="EMBL/GenBank/DDBJ databases">
        <authorList>
            <person name="Zeng Z."/>
            <person name="Chen C."/>
        </authorList>
    </citation>
    <scope>NUCLEOTIDE SEQUENCE [LARGE SCALE GENOMIC DNA]</scope>
    <source>
        <strain evidence="7 8">WB 3.3-2</strain>
    </source>
</reference>
<evidence type="ECO:0000256" key="1">
    <source>
        <dbReference type="ARBA" id="ARBA00004651"/>
    </source>
</evidence>
<dbReference type="STRING" id="1121895.GCA_000378485_01585"/>
<feature type="transmembrane region" description="Helical" evidence="6">
    <location>
        <begin position="183"/>
        <end position="202"/>
    </location>
</feature>